<gene>
    <name evidence="7" type="ORF">AYBTSS11_LOCUS5909</name>
</gene>
<dbReference type="GO" id="GO:0010628">
    <property type="term" value="P:positive regulation of gene expression"/>
    <property type="evidence" value="ECO:0007669"/>
    <property type="project" value="TreeGrafter"/>
</dbReference>
<evidence type="ECO:0000256" key="1">
    <source>
        <dbReference type="ARBA" id="ARBA00004123"/>
    </source>
</evidence>
<feature type="compositionally biased region" description="Polar residues" evidence="6">
    <location>
        <begin position="1"/>
        <end position="19"/>
    </location>
</feature>
<dbReference type="GO" id="GO:0005667">
    <property type="term" value="C:transcription regulator complex"/>
    <property type="evidence" value="ECO:0007669"/>
    <property type="project" value="TreeGrafter"/>
</dbReference>
<sequence>MDQSQNQRPATSTAPSRSFQFHPARGPILDLFNLYLGLGRNSRHKPEDSLRDPPNKTQKRVHALNRDLPPPNEQFILDFEQLQSQFPDQDQLRSVTEAILISLVVQCSGHGPRADFLLFVLRSLCGIGCINWDSLLPSLLSSVSSAELPVGQLSQAVPTVSSSSLSQTGMLPPPSTIANSSNFQSSNPASPLTSVHTIGSPAQSTIEPLSCSAMSPVKSSDISSAGQQSKLRGSSSIRNNDISNSSLRQLCCKIILTGLEFSLKPVTYAEIFNHMLNWLVNWDQRQQGMDESDVIKSWRPDKAVIAWLHSCLDVIWLLVDEGKCRVPFYELLRSDLQFIENIPDDEALFTLILEIHRRRDMMAMHMQMLDQHLHCPTFGTHRILNQTTPNVSGEAVAHLRLSPITYSSVLGEPLHGEDIASSIQKGSLDWERAVRCIRHALRTTPSPDWWRRVLVLAPCYRPSSQVPTAGAVFSSEMICEATIDRIVELLKMTNSGNNLHYDGCIDFVDFVDKLVSRLTEGDQHILKTNHVTWLLAQIIRIEQVMNALNSDSRKIPLVDIVRASEYMANCAIVSGFKFAICGSFRTLLHQVVLVTSTKLISGLVKMSSFLKEFAGDRMMDYMNMDERSIGMFWVVTYTMAQPACETVMNWLNSAGVADLLQGTNLQPAERLMATREVNPLPMSLLSGFSINLCVKLSYQMEDSLFSGQVIPSIAMVETYTRLLLLAPHSLFRSHFNHLVQRNPSLLSKPGVTLLVLEILNYRLLPLYRHIKVMFQIARKLWLGEFVREDRIKKGKSKALMYDVTKIISAIKGKRGDHRVFRLAENLCLNLIFSLRDFFLVKREGKGPTEFTETLNRVTVITLAILIKTRGIADAEHLLYLQNMLEQIMATSHHTWSEKTLHHFPAVLREALSGRSDKRSLAIQTWQQVWGRGLRVSGTLIPVLLKNGHGGLRWKICHWPPFYGGSVMGFEWQAMAKAAVMVEMRGLKKMKTEKERKVAEI</sequence>
<accession>A0AA86S9M9</accession>
<protein>
    <recommendedName>
        <fullName evidence="9">Mediator of RNA polymerase II transcription subunit 23</fullName>
    </recommendedName>
</protein>
<feature type="region of interest" description="Disordered" evidence="6">
    <location>
        <begin position="176"/>
        <end position="197"/>
    </location>
</feature>
<organism evidence="7 8">
    <name type="scientific">Sphenostylis stenocarpa</name>
    <dbReference type="NCBI Taxonomy" id="92480"/>
    <lineage>
        <taxon>Eukaryota</taxon>
        <taxon>Viridiplantae</taxon>
        <taxon>Streptophyta</taxon>
        <taxon>Embryophyta</taxon>
        <taxon>Tracheophyta</taxon>
        <taxon>Spermatophyta</taxon>
        <taxon>Magnoliopsida</taxon>
        <taxon>eudicotyledons</taxon>
        <taxon>Gunneridae</taxon>
        <taxon>Pentapetalae</taxon>
        <taxon>rosids</taxon>
        <taxon>fabids</taxon>
        <taxon>Fabales</taxon>
        <taxon>Fabaceae</taxon>
        <taxon>Papilionoideae</taxon>
        <taxon>50 kb inversion clade</taxon>
        <taxon>NPAAA clade</taxon>
        <taxon>indigoferoid/millettioid clade</taxon>
        <taxon>Phaseoleae</taxon>
        <taxon>Sphenostylis</taxon>
    </lineage>
</organism>
<evidence type="ECO:0000256" key="2">
    <source>
        <dbReference type="ARBA" id="ARBA00010222"/>
    </source>
</evidence>
<evidence type="ECO:0000256" key="3">
    <source>
        <dbReference type="ARBA" id="ARBA00023015"/>
    </source>
</evidence>
<keyword evidence="3" id="KW-0805">Transcription regulation</keyword>
<evidence type="ECO:0000256" key="4">
    <source>
        <dbReference type="ARBA" id="ARBA00023163"/>
    </source>
</evidence>
<reference evidence="7" key="1">
    <citation type="submission" date="2023-10" db="EMBL/GenBank/DDBJ databases">
        <authorList>
            <person name="Domelevo Entfellner J.-B."/>
        </authorList>
    </citation>
    <scope>NUCLEOTIDE SEQUENCE</scope>
</reference>
<dbReference type="EMBL" id="OY731399">
    <property type="protein sequence ID" value="CAJ1932620.1"/>
    <property type="molecule type" value="Genomic_DNA"/>
</dbReference>
<dbReference type="InterPro" id="IPR021629">
    <property type="entry name" value="Mediator_Med23"/>
</dbReference>
<comment type="subcellular location">
    <subcellularLocation>
        <location evidence="1">Nucleus</location>
    </subcellularLocation>
</comment>
<evidence type="ECO:0000313" key="7">
    <source>
        <dbReference type="EMBL" id="CAJ1932620.1"/>
    </source>
</evidence>
<feature type="region of interest" description="Disordered" evidence="6">
    <location>
        <begin position="213"/>
        <end position="237"/>
    </location>
</feature>
<evidence type="ECO:0000256" key="6">
    <source>
        <dbReference type="SAM" id="MobiDB-lite"/>
    </source>
</evidence>
<dbReference type="PANTHER" id="PTHR12691">
    <property type="entry name" value="MEDIATOR OF RNA POLYMERASE II TRANSCRIPTION SUBUNIT 23"/>
    <property type="match status" value="1"/>
</dbReference>
<keyword evidence="4" id="KW-0804">Transcription</keyword>
<dbReference type="GO" id="GO:0006357">
    <property type="term" value="P:regulation of transcription by RNA polymerase II"/>
    <property type="evidence" value="ECO:0007669"/>
    <property type="project" value="TreeGrafter"/>
</dbReference>
<evidence type="ECO:0000313" key="8">
    <source>
        <dbReference type="Proteomes" id="UP001189624"/>
    </source>
</evidence>
<keyword evidence="8" id="KW-1185">Reference proteome</keyword>
<evidence type="ECO:0000256" key="5">
    <source>
        <dbReference type="ARBA" id="ARBA00023242"/>
    </source>
</evidence>
<dbReference type="Proteomes" id="UP001189624">
    <property type="component" value="Chromosome 2"/>
</dbReference>
<feature type="compositionally biased region" description="Polar residues" evidence="6">
    <location>
        <begin position="217"/>
        <end position="233"/>
    </location>
</feature>
<name>A0AA86S9M9_9FABA</name>
<feature type="region of interest" description="Disordered" evidence="6">
    <location>
        <begin position="1"/>
        <end position="22"/>
    </location>
</feature>
<dbReference type="GO" id="GO:0016592">
    <property type="term" value="C:mediator complex"/>
    <property type="evidence" value="ECO:0007669"/>
    <property type="project" value="TreeGrafter"/>
</dbReference>
<evidence type="ECO:0008006" key="9">
    <source>
        <dbReference type="Google" id="ProtNLM"/>
    </source>
</evidence>
<dbReference type="Pfam" id="PF11573">
    <property type="entry name" value="Med23"/>
    <property type="match status" value="1"/>
</dbReference>
<dbReference type="PANTHER" id="PTHR12691:SF10">
    <property type="entry name" value="MEDIATOR OF RNA POLYMERASE II TRANSCRIPTION SUBUNIT 23"/>
    <property type="match status" value="1"/>
</dbReference>
<dbReference type="Gramene" id="rna-AYBTSS11_LOCUS5909">
    <property type="protein sequence ID" value="CAJ1932620.1"/>
    <property type="gene ID" value="gene-AYBTSS11_LOCUS5909"/>
</dbReference>
<proteinExistence type="inferred from homology"/>
<keyword evidence="5" id="KW-0539">Nucleus</keyword>
<comment type="similarity">
    <text evidence="2">Belongs to the Mediator complex subunit 23 family.</text>
</comment>
<dbReference type="AlphaFoldDB" id="A0AA86S9M9"/>